<dbReference type="AlphaFoldDB" id="A0A223KM12"/>
<gene>
    <name evidence="2" type="ORF">BC6307_03680</name>
</gene>
<evidence type="ECO:0000313" key="3">
    <source>
        <dbReference type="Proteomes" id="UP000215224"/>
    </source>
</evidence>
<keyword evidence="1" id="KW-0812">Transmembrane</keyword>
<dbReference type="Pfam" id="PF09819">
    <property type="entry name" value="ABC_cobalt"/>
    <property type="match status" value="1"/>
</dbReference>
<dbReference type="RefSeq" id="WP_066417200.1">
    <property type="nucleotide sequence ID" value="NZ_CP018866.1"/>
</dbReference>
<dbReference type="InterPro" id="IPR017195">
    <property type="entry name" value="ABC_thiamin-permease_prd"/>
</dbReference>
<dbReference type="PIRSF" id="PIRSF037394">
    <property type="entry name" value="ABC_thiamine-permease_YkoE_prd"/>
    <property type="match status" value="1"/>
</dbReference>
<proteinExistence type="predicted"/>
<feature type="transmembrane region" description="Helical" evidence="1">
    <location>
        <begin position="7"/>
        <end position="24"/>
    </location>
</feature>
<keyword evidence="1" id="KW-1133">Transmembrane helix</keyword>
<reference evidence="2 3" key="1">
    <citation type="submission" date="2016-12" db="EMBL/GenBank/DDBJ databases">
        <title>The whole genome sequencing and assembly of Bacillus cohnii DSM 6307T strain.</title>
        <authorList>
            <person name="Lee Y.-J."/>
            <person name="Yi H."/>
            <person name="Bahn Y.-S."/>
            <person name="Kim J.F."/>
            <person name="Lee D.-W."/>
        </authorList>
    </citation>
    <scope>NUCLEOTIDE SEQUENCE [LARGE SCALE GENOMIC DNA]</scope>
    <source>
        <strain evidence="2 3">DSM 6307</strain>
    </source>
</reference>
<protein>
    <submittedName>
        <fullName evidence="2">Thiamine ABC transporter permease</fullName>
    </submittedName>
</protein>
<dbReference type="STRING" id="1314751.GCA_001591425_02767"/>
<keyword evidence="3" id="KW-1185">Reference proteome</keyword>
<organism evidence="2 3">
    <name type="scientific">Sutcliffiella cohnii</name>
    <dbReference type="NCBI Taxonomy" id="33932"/>
    <lineage>
        <taxon>Bacteria</taxon>
        <taxon>Bacillati</taxon>
        <taxon>Bacillota</taxon>
        <taxon>Bacilli</taxon>
        <taxon>Bacillales</taxon>
        <taxon>Bacillaceae</taxon>
        <taxon>Sutcliffiella</taxon>
    </lineage>
</organism>
<sequence>MKKNLKLTDILVTILISIVFGIVYKIWGPVSGVMSSFGLHIDELVYGMWFIAAAVAYLIIRKAGVAFLAEVAAASGELLMGSEYGVIVLVYGIVQGLFAEAVFASFRYKRFDLLVVSLAGASSAVGSLLLDLFRGYLLDLVWWSVTLKVFFRIVGGIFFTGFVAYALVKALEKTGVTKLLRPASKEDYESLSK</sequence>
<accession>A0A223KM12</accession>
<feature type="transmembrane region" description="Helical" evidence="1">
    <location>
        <begin position="88"/>
        <end position="106"/>
    </location>
</feature>
<feature type="transmembrane region" description="Helical" evidence="1">
    <location>
        <begin position="44"/>
        <end position="60"/>
    </location>
</feature>
<dbReference type="KEGG" id="bcoh:BC6307_03680"/>
<evidence type="ECO:0000313" key="2">
    <source>
        <dbReference type="EMBL" id="AST90436.1"/>
    </source>
</evidence>
<evidence type="ECO:0000256" key="1">
    <source>
        <dbReference type="SAM" id="Phobius"/>
    </source>
</evidence>
<dbReference type="Proteomes" id="UP000215224">
    <property type="component" value="Chromosome"/>
</dbReference>
<keyword evidence="1" id="KW-0472">Membrane</keyword>
<name>A0A223KM12_9BACI</name>
<feature type="transmembrane region" description="Helical" evidence="1">
    <location>
        <begin position="149"/>
        <end position="168"/>
    </location>
</feature>
<feature type="transmembrane region" description="Helical" evidence="1">
    <location>
        <begin position="113"/>
        <end position="137"/>
    </location>
</feature>
<dbReference type="EMBL" id="CP018866">
    <property type="protein sequence ID" value="AST90436.1"/>
    <property type="molecule type" value="Genomic_DNA"/>
</dbReference>